<dbReference type="AlphaFoldDB" id="A0A1H0AW63"/>
<evidence type="ECO:0000313" key="3">
    <source>
        <dbReference type="EMBL" id="KAF2407545.1"/>
    </source>
</evidence>
<feature type="signal peptide" evidence="2">
    <location>
        <begin position="1"/>
        <end position="22"/>
    </location>
</feature>
<dbReference type="EMBL" id="LT629704">
    <property type="protein sequence ID" value="SDN37649.1"/>
    <property type="molecule type" value="Genomic_DNA"/>
</dbReference>
<sequence>MQCKPLKILLISLSAMTHTVSADQKDLNLEPLAMANIRCAGFYTAALMVVKPEAKKAYESRFNTHYALSHQLSASYEALAESLNKEIQRHATEVSAFTEKAQVVDFLSKNFIKCSSIEAHSAALIKNNTLHPE</sequence>
<organism evidence="4 5">
    <name type="scientific">Pseudomonas antarctica</name>
    <dbReference type="NCBI Taxonomy" id="219572"/>
    <lineage>
        <taxon>Bacteria</taxon>
        <taxon>Pseudomonadati</taxon>
        <taxon>Pseudomonadota</taxon>
        <taxon>Gammaproteobacteria</taxon>
        <taxon>Pseudomonadales</taxon>
        <taxon>Pseudomonadaceae</taxon>
        <taxon>Pseudomonas</taxon>
    </lineage>
</organism>
<dbReference type="Proteomes" id="UP000748067">
    <property type="component" value="Unassembled WGS sequence"/>
</dbReference>
<accession>A0A1H0AW63</accession>
<feature type="coiled-coil region" evidence="1">
    <location>
        <begin position="73"/>
        <end position="100"/>
    </location>
</feature>
<proteinExistence type="predicted"/>
<keyword evidence="6" id="KW-1185">Reference proteome</keyword>
<dbReference type="RefSeq" id="WP_083358572.1">
    <property type="nucleotide sequence ID" value="NZ_JXDI01000002.1"/>
</dbReference>
<dbReference type="EMBL" id="JXDI01000002">
    <property type="protein sequence ID" value="KAF2407545.1"/>
    <property type="molecule type" value="Genomic_DNA"/>
</dbReference>
<dbReference type="Proteomes" id="UP000182470">
    <property type="component" value="Chromosome I"/>
</dbReference>
<evidence type="ECO:0000256" key="2">
    <source>
        <dbReference type="SAM" id="SignalP"/>
    </source>
</evidence>
<reference evidence="3 6" key="1">
    <citation type="submission" date="2015-01" db="EMBL/GenBank/DDBJ databases">
        <title>Genome Sequence of Pseudomonas antarctica CMS 35.</title>
        <authorList>
            <person name="Voget S."/>
            <person name="Chow J."/>
            <person name="Daniel R."/>
            <person name="Streit W."/>
        </authorList>
    </citation>
    <scope>NUCLEOTIDE SEQUENCE [LARGE SCALE GENOMIC DNA]</scope>
    <source>
        <strain evidence="3 6">CMS 35</strain>
    </source>
</reference>
<reference evidence="4 5" key="2">
    <citation type="submission" date="2016-10" db="EMBL/GenBank/DDBJ databases">
        <authorList>
            <person name="de Groot N.N."/>
        </authorList>
    </citation>
    <scope>NUCLEOTIDE SEQUENCE [LARGE SCALE GENOMIC DNA]</scope>
    <source>
        <strain evidence="4 5">BS2772</strain>
    </source>
</reference>
<evidence type="ECO:0000256" key="1">
    <source>
        <dbReference type="SAM" id="Coils"/>
    </source>
</evidence>
<keyword evidence="2" id="KW-0732">Signal</keyword>
<gene>
    <name evidence="3" type="ORF">PSAN_44750</name>
    <name evidence="4" type="ORF">SAMN04490179_3931</name>
</gene>
<evidence type="ECO:0000313" key="5">
    <source>
        <dbReference type="Proteomes" id="UP000182470"/>
    </source>
</evidence>
<dbReference type="OrthoDB" id="6949249at2"/>
<evidence type="ECO:0000313" key="4">
    <source>
        <dbReference type="EMBL" id="SDN37649.1"/>
    </source>
</evidence>
<evidence type="ECO:0000313" key="6">
    <source>
        <dbReference type="Proteomes" id="UP000748067"/>
    </source>
</evidence>
<name>A0A1H0AW63_9PSED</name>
<keyword evidence="1" id="KW-0175">Coiled coil</keyword>
<protein>
    <submittedName>
        <fullName evidence="4">Uncharacterized protein</fullName>
    </submittedName>
</protein>
<feature type="chain" id="PRO_5009246923" evidence="2">
    <location>
        <begin position="23"/>
        <end position="133"/>
    </location>
</feature>